<dbReference type="Pfam" id="PF23133">
    <property type="entry name" value="DUF7050"/>
    <property type="match status" value="1"/>
</dbReference>
<dbReference type="Pfam" id="PF00010">
    <property type="entry name" value="HLH"/>
    <property type="match status" value="1"/>
</dbReference>
<dbReference type="PANTHER" id="PTHR46665">
    <property type="entry name" value="TRANSCRIPTION FACTOR BHLH041-RELATED-RELATED"/>
    <property type="match status" value="1"/>
</dbReference>
<dbReference type="GO" id="GO:0003677">
    <property type="term" value="F:DNA binding"/>
    <property type="evidence" value="ECO:0007669"/>
    <property type="project" value="UniProtKB-KW"/>
</dbReference>
<dbReference type="InterPro" id="IPR055478">
    <property type="entry name" value="DUF7050"/>
</dbReference>
<gene>
    <name evidence="9" type="primary">LOC116199051</name>
</gene>
<dbReference type="SMART" id="SM00353">
    <property type="entry name" value="HLH"/>
    <property type="match status" value="1"/>
</dbReference>
<reference evidence="8" key="1">
    <citation type="journal article" date="2020" name="Plant Biotechnol. J.">
        <title>The pomegranate (Punica granatum L.) draft genome dissects genetic divergence between soft- and hard-seeded cultivars.</title>
        <authorList>
            <person name="Luo X."/>
            <person name="Li H."/>
            <person name="Wu Z."/>
            <person name="Yao W."/>
            <person name="Zhao P."/>
            <person name="Cao D."/>
            <person name="Yu H."/>
            <person name="Li K."/>
            <person name="Poudel K."/>
            <person name="Zhao D."/>
            <person name="Zhang F."/>
            <person name="Xia X."/>
            <person name="Chen L."/>
            <person name="Wang Q."/>
            <person name="Jing D."/>
            <person name="Cao S."/>
        </authorList>
    </citation>
    <scope>NUCLEOTIDE SEQUENCE [LARGE SCALE GENOMIC DNA]</scope>
    <source>
        <strain evidence="8">cv. Tunisia</strain>
    </source>
</reference>
<dbReference type="GO" id="GO:0046983">
    <property type="term" value="F:protein dimerization activity"/>
    <property type="evidence" value="ECO:0007669"/>
    <property type="project" value="InterPro"/>
</dbReference>
<accession>A0A6P8CUR6</accession>
<feature type="domain" description="BHLH" evidence="7">
    <location>
        <begin position="363"/>
        <end position="412"/>
    </location>
</feature>
<dbReference type="InterPro" id="IPR045239">
    <property type="entry name" value="bHLH95_bHLH"/>
</dbReference>
<keyword evidence="4" id="KW-0804">Transcription</keyword>
<feature type="coiled-coil region" evidence="6">
    <location>
        <begin position="369"/>
        <end position="436"/>
    </location>
</feature>
<dbReference type="SUPFAM" id="SSF47459">
    <property type="entry name" value="HLH, helix-loop-helix DNA-binding domain"/>
    <property type="match status" value="1"/>
</dbReference>
<dbReference type="InterPro" id="IPR011598">
    <property type="entry name" value="bHLH_dom"/>
</dbReference>
<dbReference type="InterPro" id="IPR044658">
    <property type="entry name" value="bHLH92/bHLH041-like"/>
</dbReference>
<keyword evidence="2" id="KW-0805">Transcription regulation</keyword>
<sequence length="548" mass="61566">MDTVFQRDADDRANFLHNLAQTTGCSYVCLWSYVPLSSYLCSLDGLYQETGSSVQPSSSSESLARRLFNDYRACLFIIDDNHRTVPGTAFRNNLCFFEVREEDFPRMATNRAQQEFYREAWIKKAVFMGCRTGEIELGFSDMSPVDAETLLRNIFPEDFSRQVAVQELPRLIEQQLNPPSSSSSSWRSLSIDSPEYSSILFNLPGNSFMPDSLKEVAPTINPQTASPQTLATAAPAIIIPQQLQAIQALARISNFPTPGSEHEAIRRAFLAVITSPSSSTSSSQQQQQQQNLPGINQQANLGDSAFRRYSSALIPTAAQMKRSPHRRDNMTKRAIAYFRNLNLMRFNRQRAQASAGSRPTPTSTQLHHMMSERKRREKLNESLQALKALLPPGTKRDKASVLATTREYLTSLQAQIEELRQRNAALEAQLSPAKEAGNEEPGTPMNGNPIDVRVRQTSESTSQDRTADLQVVVRRECSSTQLVIHILEFLRRLNNVHLMSMEADTCVAEAGVVTRVNLRLRIEGNEWDESAFQEAVRRVVADVAQRQF</sequence>
<dbReference type="RefSeq" id="XP_031385201.1">
    <property type="nucleotide sequence ID" value="XM_031529341.1"/>
</dbReference>
<organism evidence="8 9">
    <name type="scientific">Punica granatum</name>
    <name type="common">Pomegranate</name>
    <dbReference type="NCBI Taxonomy" id="22663"/>
    <lineage>
        <taxon>Eukaryota</taxon>
        <taxon>Viridiplantae</taxon>
        <taxon>Streptophyta</taxon>
        <taxon>Embryophyta</taxon>
        <taxon>Tracheophyta</taxon>
        <taxon>Spermatophyta</taxon>
        <taxon>Magnoliopsida</taxon>
        <taxon>eudicotyledons</taxon>
        <taxon>Gunneridae</taxon>
        <taxon>Pentapetalae</taxon>
        <taxon>rosids</taxon>
        <taxon>malvids</taxon>
        <taxon>Myrtales</taxon>
        <taxon>Lythraceae</taxon>
        <taxon>Punica</taxon>
    </lineage>
</organism>
<dbReference type="PANTHER" id="PTHR46665:SF1">
    <property type="entry name" value="SPERMATOGENESIS- AND OOGENESIS-SPECIFIC BASIC HELIX-LOOP-HELIX-CONTAINING PROTEIN 1"/>
    <property type="match status" value="1"/>
</dbReference>
<dbReference type="PROSITE" id="PS50888">
    <property type="entry name" value="BHLH"/>
    <property type="match status" value="1"/>
</dbReference>
<reference evidence="9" key="2">
    <citation type="submission" date="2025-08" db="UniProtKB">
        <authorList>
            <consortium name="RefSeq"/>
        </authorList>
    </citation>
    <scope>IDENTIFICATION</scope>
    <source>
        <tissue evidence="9">Leaf</tissue>
    </source>
</reference>
<evidence type="ECO:0000256" key="1">
    <source>
        <dbReference type="ARBA" id="ARBA00004123"/>
    </source>
</evidence>
<dbReference type="GeneID" id="116199051"/>
<dbReference type="InterPro" id="IPR055477">
    <property type="entry name" value="DUF7049"/>
</dbReference>
<dbReference type="AlphaFoldDB" id="A0A6P8CUR6"/>
<dbReference type="GO" id="GO:0005634">
    <property type="term" value="C:nucleus"/>
    <property type="evidence" value="ECO:0007669"/>
    <property type="project" value="UniProtKB-SubCell"/>
</dbReference>
<name>A0A6P8CUR6_PUNGR</name>
<evidence type="ECO:0000313" key="9">
    <source>
        <dbReference type="RefSeq" id="XP_031385201.1"/>
    </source>
</evidence>
<evidence type="ECO:0000256" key="3">
    <source>
        <dbReference type="ARBA" id="ARBA00023125"/>
    </source>
</evidence>
<keyword evidence="5" id="KW-0539">Nucleus</keyword>
<keyword evidence="3" id="KW-0238">DNA-binding</keyword>
<dbReference type="CDD" id="cd11393">
    <property type="entry name" value="bHLH_AtbHLH_like"/>
    <property type="match status" value="1"/>
</dbReference>
<evidence type="ECO:0000256" key="6">
    <source>
        <dbReference type="SAM" id="Coils"/>
    </source>
</evidence>
<evidence type="ECO:0000256" key="4">
    <source>
        <dbReference type="ARBA" id="ARBA00023163"/>
    </source>
</evidence>
<dbReference type="InterPro" id="IPR036638">
    <property type="entry name" value="HLH_DNA-bd_sf"/>
</dbReference>
<evidence type="ECO:0000313" key="8">
    <source>
        <dbReference type="Proteomes" id="UP000515151"/>
    </source>
</evidence>
<evidence type="ECO:0000259" key="7">
    <source>
        <dbReference type="PROSITE" id="PS50888"/>
    </source>
</evidence>
<keyword evidence="6" id="KW-0175">Coiled coil</keyword>
<dbReference type="Gene3D" id="4.10.280.10">
    <property type="entry name" value="Helix-loop-helix DNA-binding domain"/>
    <property type="match status" value="1"/>
</dbReference>
<dbReference type="Pfam" id="PF23132">
    <property type="entry name" value="DUF7049"/>
    <property type="match status" value="1"/>
</dbReference>
<evidence type="ECO:0000256" key="5">
    <source>
        <dbReference type="ARBA" id="ARBA00023242"/>
    </source>
</evidence>
<dbReference type="Proteomes" id="UP000515151">
    <property type="component" value="Chromosome 3"/>
</dbReference>
<keyword evidence="8" id="KW-1185">Reference proteome</keyword>
<evidence type="ECO:0000256" key="2">
    <source>
        <dbReference type="ARBA" id="ARBA00023015"/>
    </source>
</evidence>
<dbReference type="OrthoDB" id="5778525at2759"/>
<protein>
    <submittedName>
        <fullName evidence="9">Transcription factor bHLH041</fullName>
    </submittedName>
</protein>
<comment type="subcellular location">
    <subcellularLocation>
        <location evidence="1">Nucleus</location>
    </subcellularLocation>
</comment>
<proteinExistence type="predicted"/>